<reference evidence="2" key="1">
    <citation type="submission" date="2017-04" db="EMBL/GenBank/DDBJ databases">
        <authorList>
            <person name="Varghese N."/>
            <person name="Submissions S."/>
        </authorList>
    </citation>
    <scope>NUCLEOTIDE SEQUENCE [LARGE SCALE GENOMIC DNA]</scope>
    <source>
        <strain evidence="2">DSM 22618</strain>
    </source>
</reference>
<sequence length="282" mass="28679">MASITNGIITSFSNTPQAGDDLFTSSSTGLTEDSSNVVYLSVMANDLGGAAKTLYSVDNGTNTAGISSSTDLLTKDTAYNTAIAAEASTDTSAHGARIWITTDGRVGYDASTLNADFKATLNALGAGEYQTDTFTYAIRLSNGTLSWATATVQFAGVNDAPVVAATDVTGAVTEQVTPIGNLTDSGTIGFSDVDLSDTHSISPTITASTGALGSLTASVTTDTTGSGTGGVITWNYSVAASAVEYLGKDETKVEHFTLTLDDGHGGTVDRTIDVTITGTNDA</sequence>
<dbReference type="NCBIfam" id="TIGR01965">
    <property type="entry name" value="VCBS_repeat"/>
    <property type="match status" value="2"/>
</dbReference>
<keyword evidence="2" id="KW-1185">Reference proteome</keyword>
<proteinExistence type="predicted"/>
<accession>A0A1Y6C6W4</accession>
<evidence type="ECO:0000313" key="1">
    <source>
        <dbReference type="EMBL" id="SMF47132.1"/>
    </source>
</evidence>
<feature type="non-terminal residue" evidence="1">
    <location>
        <position position="282"/>
    </location>
</feature>
<dbReference type="InterPro" id="IPR010221">
    <property type="entry name" value="VCBS_dom"/>
</dbReference>
<name>A0A1Y6C6W4_9NEIS</name>
<dbReference type="AlphaFoldDB" id="A0A1Y6C6W4"/>
<dbReference type="Proteomes" id="UP000192920">
    <property type="component" value="Unassembled WGS sequence"/>
</dbReference>
<dbReference type="STRING" id="1123014.SAMN02745746_03482"/>
<dbReference type="EMBL" id="FXAG01000023">
    <property type="protein sequence ID" value="SMF47132.1"/>
    <property type="molecule type" value="Genomic_DNA"/>
</dbReference>
<dbReference type="RefSeq" id="WP_200811047.1">
    <property type="nucleotide sequence ID" value="NZ_FXAG01000023.1"/>
</dbReference>
<organism evidence="1 2">
    <name type="scientific">Pseudogulbenkiania subflava DSM 22618</name>
    <dbReference type="NCBI Taxonomy" id="1123014"/>
    <lineage>
        <taxon>Bacteria</taxon>
        <taxon>Pseudomonadati</taxon>
        <taxon>Pseudomonadota</taxon>
        <taxon>Betaproteobacteria</taxon>
        <taxon>Neisseriales</taxon>
        <taxon>Chromobacteriaceae</taxon>
        <taxon>Pseudogulbenkiania</taxon>
    </lineage>
</organism>
<gene>
    <name evidence="1" type="ORF">SAMN02745746_03482</name>
</gene>
<evidence type="ECO:0000313" key="2">
    <source>
        <dbReference type="Proteomes" id="UP000192920"/>
    </source>
</evidence>
<protein>
    <submittedName>
        <fullName evidence="1">VCBS repeat-containing protein</fullName>
    </submittedName>
</protein>